<dbReference type="PROSITE" id="PS00093">
    <property type="entry name" value="N4_MTASE"/>
    <property type="match status" value="1"/>
</dbReference>
<keyword evidence="5" id="KW-0949">S-adenosyl-L-methionine</keyword>
<keyword evidence="3" id="KW-0489">Methyltransferase</keyword>
<feature type="domain" description="DNA methylase N-4/N-6" evidence="10">
    <location>
        <begin position="23"/>
        <end position="260"/>
    </location>
</feature>
<dbReference type="InterPro" id="IPR002941">
    <property type="entry name" value="DNA_methylase_N4/N6"/>
</dbReference>
<evidence type="ECO:0000256" key="3">
    <source>
        <dbReference type="ARBA" id="ARBA00022603"/>
    </source>
</evidence>
<sequence length="260" mass="29514">MKAYEILQGDCQDVLATMEERSVHCCVTSPPYWALRDYGVDGQLGLEKNPDEYLAGMVEVFRAVWRVLRDDGTLWLNMGDSYANDQKWGGSTGGKAVKALHGKTGVGRGKRTTGLKPKDLCGMPWRLALALQADGWYLRSDIIWHKPNPMPESCTDRPTKSHEHMFLLTKKPRYYYDAEAVREKVGESTRRQKTFRGGCYTENKTHDNSYDYSGHEPYSDGEPEPVAGRNLRDVWTIPTEAYAQAHFATFPRTLVEPCIK</sequence>
<dbReference type="EC" id="2.1.1.113" evidence="2"/>
<dbReference type="InterPro" id="IPR029063">
    <property type="entry name" value="SAM-dependent_MTases_sf"/>
</dbReference>
<comment type="similarity">
    <text evidence="1">Belongs to the N(4)/N(6)-methyltransferase family. N(4) subfamily.</text>
</comment>
<evidence type="ECO:0000256" key="9">
    <source>
        <dbReference type="SAM" id="MobiDB-lite"/>
    </source>
</evidence>
<evidence type="ECO:0000256" key="1">
    <source>
        <dbReference type="ARBA" id="ARBA00010203"/>
    </source>
</evidence>
<dbReference type="SUPFAM" id="SSF53335">
    <property type="entry name" value="S-adenosyl-L-methionine-dependent methyltransferases"/>
    <property type="match status" value="1"/>
</dbReference>
<evidence type="ECO:0000256" key="4">
    <source>
        <dbReference type="ARBA" id="ARBA00022679"/>
    </source>
</evidence>
<protein>
    <recommendedName>
        <fullName evidence="2">site-specific DNA-methyltransferase (cytosine-N(4)-specific)</fullName>
        <ecNumber evidence="2">2.1.1.113</ecNumber>
    </recommendedName>
</protein>
<dbReference type="GO" id="GO:0008170">
    <property type="term" value="F:N-methyltransferase activity"/>
    <property type="evidence" value="ECO:0007669"/>
    <property type="project" value="InterPro"/>
</dbReference>
<dbReference type="EMBL" id="LAZR01008628">
    <property type="protein sequence ID" value="KKM77535.1"/>
    <property type="molecule type" value="Genomic_DNA"/>
</dbReference>
<feature type="region of interest" description="Disordered" evidence="9">
    <location>
        <begin position="206"/>
        <end position="225"/>
    </location>
</feature>
<evidence type="ECO:0000259" key="10">
    <source>
        <dbReference type="Pfam" id="PF01555"/>
    </source>
</evidence>
<evidence type="ECO:0000256" key="8">
    <source>
        <dbReference type="ARBA" id="ARBA00049120"/>
    </source>
</evidence>
<dbReference type="PRINTS" id="PR00508">
    <property type="entry name" value="S21N4MTFRASE"/>
</dbReference>
<evidence type="ECO:0000313" key="11">
    <source>
        <dbReference type="EMBL" id="KKM77535.1"/>
    </source>
</evidence>
<keyword evidence="4" id="KW-0808">Transferase</keyword>
<keyword evidence="6" id="KW-0680">Restriction system</keyword>
<feature type="non-terminal residue" evidence="11">
    <location>
        <position position="260"/>
    </location>
</feature>
<comment type="catalytic activity">
    <reaction evidence="8">
        <text>a 2'-deoxycytidine in DNA + S-adenosyl-L-methionine = an N(4)-methyl-2'-deoxycytidine in DNA + S-adenosyl-L-homocysteine + H(+)</text>
        <dbReference type="Rhea" id="RHEA:16857"/>
        <dbReference type="Rhea" id="RHEA-COMP:11369"/>
        <dbReference type="Rhea" id="RHEA-COMP:13674"/>
        <dbReference type="ChEBI" id="CHEBI:15378"/>
        <dbReference type="ChEBI" id="CHEBI:57856"/>
        <dbReference type="ChEBI" id="CHEBI:59789"/>
        <dbReference type="ChEBI" id="CHEBI:85452"/>
        <dbReference type="ChEBI" id="CHEBI:137933"/>
        <dbReference type="EC" id="2.1.1.113"/>
    </reaction>
</comment>
<dbReference type="Pfam" id="PF01555">
    <property type="entry name" value="N6_N4_Mtase"/>
    <property type="match status" value="1"/>
</dbReference>
<feature type="compositionally biased region" description="Basic and acidic residues" evidence="9">
    <location>
        <begin position="206"/>
        <end position="218"/>
    </location>
</feature>
<dbReference type="InterPro" id="IPR017985">
    <property type="entry name" value="MeTrfase_CN4_CS"/>
</dbReference>
<comment type="caution">
    <text evidence="11">The sequence shown here is derived from an EMBL/GenBank/DDBJ whole genome shotgun (WGS) entry which is preliminary data.</text>
</comment>
<dbReference type="GO" id="GO:0009307">
    <property type="term" value="P:DNA restriction-modification system"/>
    <property type="evidence" value="ECO:0007669"/>
    <property type="project" value="UniProtKB-KW"/>
</dbReference>
<reference evidence="11" key="1">
    <citation type="journal article" date="2015" name="Nature">
        <title>Complex archaea that bridge the gap between prokaryotes and eukaryotes.</title>
        <authorList>
            <person name="Spang A."/>
            <person name="Saw J.H."/>
            <person name="Jorgensen S.L."/>
            <person name="Zaremba-Niedzwiedzka K."/>
            <person name="Martijn J."/>
            <person name="Lind A.E."/>
            <person name="van Eijk R."/>
            <person name="Schleper C."/>
            <person name="Guy L."/>
            <person name="Ettema T.J."/>
        </authorList>
    </citation>
    <scope>NUCLEOTIDE SEQUENCE</scope>
</reference>
<name>A0A0F9ML41_9ZZZZ</name>
<dbReference type="AlphaFoldDB" id="A0A0F9ML41"/>
<organism evidence="11">
    <name type="scientific">marine sediment metagenome</name>
    <dbReference type="NCBI Taxonomy" id="412755"/>
    <lineage>
        <taxon>unclassified sequences</taxon>
        <taxon>metagenomes</taxon>
        <taxon>ecological metagenomes</taxon>
    </lineage>
</organism>
<evidence type="ECO:0000256" key="2">
    <source>
        <dbReference type="ARBA" id="ARBA00012185"/>
    </source>
</evidence>
<evidence type="ECO:0000256" key="7">
    <source>
        <dbReference type="ARBA" id="ARBA00023125"/>
    </source>
</evidence>
<accession>A0A0F9ML41</accession>
<keyword evidence="7" id="KW-0238">DNA-binding</keyword>
<gene>
    <name evidence="11" type="ORF">LCGC14_1369100</name>
</gene>
<dbReference type="Gene3D" id="3.40.50.150">
    <property type="entry name" value="Vaccinia Virus protein VP39"/>
    <property type="match status" value="1"/>
</dbReference>
<dbReference type="GO" id="GO:0015667">
    <property type="term" value="F:site-specific DNA-methyltransferase (cytosine-N4-specific) activity"/>
    <property type="evidence" value="ECO:0007669"/>
    <property type="project" value="UniProtKB-EC"/>
</dbReference>
<proteinExistence type="inferred from homology"/>
<evidence type="ECO:0000256" key="5">
    <source>
        <dbReference type="ARBA" id="ARBA00022691"/>
    </source>
</evidence>
<dbReference type="GO" id="GO:0003677">
    <property type="term" value="F:DNA binding"/>
    <property type="evidence" value="ECO:0007669"/>
    <property type="project" value="UniProtKB-KW"/>
</dbReference>
<dbReference type="InterPro" id="IPR001091">
    <property type="entry name" value="RM_Methyltransferase"/>
</dbReference>
<evidence type="ECO:0000256" key="6">
    <source>
        <dbReference type="ARBA" id="ARBA00022747"/>
    </source>
</evidence>
<dbReference type="GO" id="GO:0032259">
    <property type="term" value="P:methylation"/>
    <property type="evidence" value="ECO:0007669"/>
    <property type="project" value="UniProtKB-KW"/>
</dbReference>